<protein>
    <submittedName>
        <fullName evidence="2">Uncharacterized protein</fullName>
    </submittedName>
</protein>
<proteinExistence type="predicted"/>
<dbReference type="VEuPathDB" id="VectorBase:AATE008699"/>
<dbReference type="AlphaFoldDB" id="A0A182IZY5"/>
<accession>A0A182IZY5</accession>
<evidence type="ECO:0000256" key="1">
    <source>
        <dbReference type="SAM" id="MobiDB-lite"/>
    </source>
</evidence>
<name>A0A182IZY5_ANOAO</name>
<evidence type="ECO:0000313" key="2">
    <source>
        <dbReference type="EnsemblMetazoa" id="AATE008699-PA.1"/>
    </source>
</evidence>
<sequence>MLHSPESWARVEEAATTMTRELQRLWTAERAVVVAEEMETARRRVVAREAARERWRTGRFGRDPTLRPRILAMDPVVQLEFRRKAQQLLGNIARLRHRERSLPPAVYAARMELRLALLRQHDAPPEDVEAAAARVEDARANLQSARREQRNSRERADRRRRRQQALAQPIAGEVGEVVPSGGPPNAQRPD</sequence>
<feature type="region of interest" description="Disordered" evidence="1">
    <location>
        <begin position="139"/>
        <end position="190"/>
    </location>
</feature>
<organism evidence="2">
    <name type="scientific">Anopheles atroparvus</name>
    <name type="common">European mosquito</name>
    <dbReference type="NCBI Taxonomy" id="41427"/>
    <lineage>
        <taxon>Eukaryota</taxon>
        <taxon>Metazoa</taxon>
        <taxon>Ecdysozoa</taxon>
        <taxon>Arthropoda</taxon>
        <taxon>Hexapoda</taxon>
        <taxon>Insecta</taxon>
        <taxon>Pterygota</taxon>
        <taxon>Neoptera</taxon>
        <taxon>Endopterygota</taxon>
        <taxon>Diptera</taxon>
        <taxon>Nematocera</taxon>
        <taxon>Culicoidea</taxon>
        <taxon>Culicidae</taxon>
        <taxon>Anophelinae</taxon>
        <taxon>Anopheles</taxon>
    </lineage>
</organism>
<feature type="compositionally biased region" description="Basic and acidic residues" evidence="1">
    <location>
        <begin position="139"/>
        <end position="157"/>
    </location>
</feature>
<reference evidence="2" key="1">
    <citation type="submission" date="2022-08" db="UniProtKB">
        <authorList>
            <consortium name="EnsemblMetazoa"/>
        </authorList>
    </citation>
    <scope>IDENTIFICATION</scope>
    <source>
        <strain evidence="2">EBRO</strain>
    </source>
</reference>
<feature type="compositionally biased region" description="Low complexity" evidence="1">
    <location>
        <begin position="164"/>
        <end position="184"/>
    </location>
</feature>
<dbReference type="EnsemblMetazoa" id="AATE008699-RA">
    <property type="protein sequence ID" value="AATE008699-PA.1"/>
    <property type="gene ID" value="AATE008699"/>
</dbReference>